<organism evidence="2">
    <name type="scientific">Anguilla anguilla</name>
    <name type="common">European freshwater eel</name>
    <name type="synonym">Muraena anguilla</name>
    <dbReference type="NCBI Taxonomy" id="7936"/>
    <lineage>
        <taxon>Eukaryota</taxon>
        <taxon>Metazoa</taxon>
        <taxon>Chordata</taxon>
        <taxon>Craniata</taxon>
        <taxon>Vertebrata</taxon>
        <taxon>Euteleostomi</taxon>
        <taxon>Actinopterygii</taxon>
        <taxon>Neopterygii</taxon>
        <taxon>Teleostei</taxon>
        <taxon>Anguilliformes</taxon>
        <taxon>Anguillidae</taxon>
        <taxon>Anguilla</taxon>
    </lineage>
</organism>
<accession>A0A0E9WSZ9</accession>
<keyword evidence="1" id="KW-0472">Membrane</keyword>
<evidence type="ECO:0000313" key="2">
    <source>
        <dbReference type="EMBL" id="JAH92675.1"/>
    </source>
</evidence>
<dbReference type="EMBL" id="GBXM01015902">
    <property type="protein sequence ID" value="JAH92675.1"/>
    <property type="molecule type" value="Transcribed_RNA"/>
</dbReference>
<keyword evidence="1" id="KW-1133">Transmembrane helix</keyword>
<reference evidence="2" key="2">
    <citation type="journal article" date="2015" name="Fish Shellfish Immunol.">
        <title>Early steps in the European eel (Anguilla anguilla)-Vibrio vulnificus interaction in the gills: Role of the RtxA13 toxin.</title>
        <authorList>
            <person name="Callol A."/>
            <person name="Pajuelo D."/>
            <person name="Ebbesson L."/>
            <person name="Teles M."/>
            <person name="MacKenzie S."/>
            <person name="Amaro C."/>
        </authorList>
    </citation>
    <scope>NUCLEOTIDE SEQUENCE</scope>
</reference>
<protein>
    <submittedName>
        <fullName evidence="2">Uncharacterized protein</fullName>
    </submittedName>
</protein>
<reference evidence="2" key="1">
    <citation type="submission" date="2014-11" db="EMBL/GenBank/DDBJ databases">
        <authorList>
            <person name="Amaro Gonzalez C."/>
        </authorList>
    </citation>
    <scope>NUCLEOTIDE SEQUENCE</scope>
</reference>
<sequence>MHAGQLRICYFGHWLKTVQGPLHKVHITTPVVLICLFFIFKKFVLKSSHSALVSY</sequence>
<feature type="transmembrane region" description="Helical" evidence="1">
    <location>
        <begin position="22"/>
        <end position="40"/>
    </location>
</feature>
<name>A0A0E9WSZ9_ANGAN</name>
<proteinExistence type="predicted"/>
<dbReference type="AlphaFoldDB" id="A0A0E9WSZ9"/>
<evidence type="ECO:0000256" key="1">
    <source>
        <dbReference type="SAM" id="Phobius"/>
    </source>
</evidence>
<keyword evidence="1" id="KW-0812">Transmembrane</keyword>